<dbReference type="SUPFAM" id="SSF88697">
    <property type="entry name" value="PUA domain-like"/>
    <property type="match status" value="1"/>
</dbReference>
<dbReference type="EMBL" id="MN740598">
    <property type="protein sequence ID" value="QHS78511.1"/>
    <property type="molecule type" value="Genomic_DNA"/>
</dbReference>
<evidence type="ECO:0008006" key="2">
    <source>
        <dbReference type="Google" id="ProtNLM"/>
    </source>
</evidence>
<dbReference type="InterPro" id="IPR015947">
    <property type="entry name" value="PUA-like_sf"/>
</dbReference>
<protein>
    <recommendedName>
        <fullName evidence="2">ASCH domain-containing protein</fullName>
    </recommendedName>
</protein>
<sequence>MRTHMLYIKSFEQFNLVYDSFKTIDAIPFDDQWCIDDGIICQYTENNLPFSTNEGTIIFLKKYDTFKDYLINEGLRKTGFISLEEGINFYKTFYKEDELKNGILCIEFKFD</sequence>
<reference evidence="1" key="1">
    <citation type="journal article" date="2020" name="Nature">
        <title>Giant virus diversity and host interactions through global metagenomics.</title>
        <authorList>
            <person name="Schulz F."/>
            <person name="Roux S."/>
            <person name="Paez-Espino D."/>
            <person name="Jungbluth S."/>
            <person name="Walsh D.A."/>
            <person name="Denef V.J."/>
            <person name="McMahon K.D."/>
            <person name="Konstantinidis K.T."/>
            <person name="Eloe-Fadrosh E.A."/>
            <person name="Kyrpides N.C."/>
            <person name="Woyke T."/>
        </authorList>
    </citation>
    <scope>NUCLEOTIDE SEQUENCE</scope>
    <source>
        <strain evidence="1">GVMAG-S-1021933-23</strain>
    </source>
</reference>
<accession>A0A6C0AGP6</accession>
<name>A0A6C0AGP6_9ZZZZ</name>
<dbReference type="AlphaFoldDB" id="A0A6C0AGP6"/>
<organism evidence="1">
    <name type="scientific">viral metagenome</name>
    <dbReference type="NCBI Taxonomy" id="1070528"/>
    <lineage>
        <taxon>unclassified sequences</taxon>
        <taxon>metagenomes</taxon>
        <taxon>organismal metagenomes</taxon>
    </lineage>
</organism>
<dbReference type="Gene3D" id="2.30.130.30">
    <property type="entry name" value="Hypothetical protein"/>
    <property type="match status" value="1"/>
</dbReference>
<proteinExistence type="predicted"/>
<evidence type="ECO:0000313" key="1">
    <source>
        <dbReference type="EMBL" id="QHS78511.1"/>
    </source>
</evidence>